<comment type="function">
    <text evidence="7">Epoxide hydrolase involved in the biosynthesis of cucurbitacin and mogroside tetracyclic triterpene natural products (e.g. siamenoside I and mogrosides IV, V and VI). Cucurbitacins have cytotoxic properties and exhibit deterrent taste as a defense barrier against herbivores. Mogrosides are nonsugar highly oxygenated compounds used as high-intensity zero-calorie sweeteners; they also possess pharmacological properties such as regulating immunity, lowering blood sugar and lipid levels, protecting the liver, and acting as antioxidants and antitumor agents. Catalyzes the hydrolysis of aromatic epoxide-containing substrates, such as the conversion of 24,25-epoxycucurbitadienol to 24,25-dihydroxycucurbitadienol.</text>
</comment>
<keyword evidence="4" id="KW-0378">Hydrolase</keyword>
<evidence type="ECO:0000256" key="7">
    <source>
        <dbReference type="ARBA" id="ARBA00058358"/>
    </source>
</evidence>
<dbReference type="Pfam" id="PF00561">
    <property type="entry name" value="Abhydrolase_1"/>
    <property type="match status" value="1"/>
</dbReference>
<dbReference type="InterPro" id="IPR000073">
    <property type="entry name" value="AB_hydrolase_1"/>
</dbReference>
<dbReference type="Proteomes" id="UP000326939">
    <property type="component" value="Chromosome 5"/>
</dbReference>
<comment type="pathway">
    <text evidence="1">Secondary metabolite biosynthesis; terpenoid biosynthesis.</text>
</comment>
<dbReference type="PRINTS" id="PR00111">
    <property type="entry name" value="ABHYDROLASE"/>
</dbReference>
<evidence type="ECO:0000256" key="3">
    <source>
        <dbReference type="ARBA" id="ARBA00013006"/>
    </source>
</evidence>
<dbReference type="EC" id="3.3.2.10" evidence="3"/>
<sequence length="554" mass="62911">MQAPSPFGHLNRYQLYQENIRRIMDKVEHITVATNGINMHVASIGTGPVILFLHGFPELWYSWRHQLLHLSSHGYRCVAPDLRGYGDTDAPESAGQYTGLHVVGDLIGLLESFGIDRVFLVGHDWGAMIAWYLCLLRPDKVRALVNLNVPFMARDPKTINPMEEPAGPGEIEEDFAQVATAKMLRIFFSSFGPNPLIVPKETGFRGIPDPPCLPLGFSDEDISFYANKFIRKGFTGALNYYRAINQTWDLMAPWIGVKIQVPVKFIIGDQDINYHLPGLKEYILNGGFKKDVPRLEEVVVMGGVAHFPNQARPEEVSEHIFDFFKKLQFSTTNPKANSTTTSFDGNRVSDLAHLHAVFHLDWRAVDLGRMFSNFGKVLKVYVPNKLNRRQWKFGFVHFEATINKGLLLQDLNIIWIGTYKMRVNMEKVVKGGKNQLKFGEPDNIDNIKPEQPNSNLVFEVDDYSNIEWLSRSAGAYARSPEIILNLHEFFSMDGVSCYSPRTMGGNADLHTFHSVNLMHDRLPDLTAAERFFWLRMERVPLHAWISELSSTVNG</sequence>
<evidence type="ECO:0000256" key="1">
    <source>
        <dbReference type="ARBA" id="ARBA00004721"/>
    </source>
</evidence>
<dbReference type="InterPro" id="IPR012677">
    <property type="entry name" value="Nucleotide-bd_a/b_plait_sf"/>
</dbReference>
<name>A0A5N5MQ64_9ROSI</name>
<comment type="similarity">
    <text evidence="5">Belongs to the AB hydrolase superfamily. Epoxide hydrolase family.</text>
</comment>
<dbReference type="PRINTS" id="PR00412">
    <property type="entry name" value="EPOXHYDRLASE"/>
</dbReference>
<dbReference type="InterPro" id="IPR035979">
    <property type="entry name" value="RBD_domain_sf"/>
</dbReference>
<evidence type="ECO:0000313" key="11">
    <source>
        <dbReference type="Proteomes" id="UP000326939"/>
    </source>
</evidence>
<dbReference type="Gene3D" id="3.40.50.1820">
    <property type="entry name" value="alpha/beta hydrolase"/>
    <property type="match status" value="1"/>
</dbReference>
<evidence type="ECO:0000256" key="2">
    <source>
        <dbReference type="ARBA" id="ARBA00011738"/>
    </source>
</evidence>
<dbReference type="GO" id="GO:0004301">
    <property type="term" value="F:epoxide hydrolase activity"/>
    <property type="evidence" value="ECO:0007669"/>
    <property type="project" value="UniProtKB-EC"/>
</dbReference>
<reference evidence="11" key="1">
    <citation type="journal article" date="2019" name="Gigascience">
        <title>De novo genome assembly of the endangered Acer yangbiense, a plant species with extremely small populations endemic to Yunnan Province, China.</title>
        <authorList>
            <person name="Yang J."/>
            <person name="Wariss H.M."/>
            <person name="Tao L."/>
            <person name="Zhang R."/>
            <person name="Yun Q."/>
            <person name="Hollingsworth P."/>
            <person name="Dao Z."/>
            <person name="Luo G."/>
            <person name="Guo H."/>
            <person name="Ma Y."/>
            <person name="Sun W."/>
        </authorList>
    </citation>
    <scope>NUCLEOTIDE SEQUENCE [LARGE SCALE GENOMIC DNA]</scope>
    <source>
        <strain evidence="11">cv. br00</strain>
    </source>
</reference>
<evidence type="ECO:0000256" key="5">
    <source>
        <dbReference type="ARBA" id="ARBA00038334"/>
    </source>
</evidence>
<dbReference type="Gene3D" id="3.30.70.330">
    <property type="match status" value="1"/>
</dbReference>
<feature type="domain" description="AB hydrolase-1" evidence="9">
    <location>
        <begin position="48"/>
        <end position="152"/>
    </location>
</feature>
<dbReference type="SUPFAM" id="SSF54928">
    <property type="entry name" value="RNA-binding domain, RBD"/>
    <property type="match status" value="1"/>
</dbReference>
<evidence type="ECO:0000256" key="4">
    <source>
        <dbReference type="ARBA" id="ARBA00022801"/>
    </source>
</evidence>
<dbReference type="GO" id="GO:0003676">
    <property type="term" value="F:nucleic acid binding"/>
    <property type="evidence" value="ECO:0007669"/>
    <property type="project" value="InterPro"/>
</dbReference>
<dbReference type="SUPFAM" id="SSF53474">
    <property type="entry name" value="alpha/beta-Hydrolases"/>
    <property type="match status" value="1"/>
</dbReference>
<dbReference type="InterPro" id="IPR000639">
    <property type="entry name" value="Epox_hydrolase-like"/>
</dbReference>
<proteinExistence type="inferred from homology"/>
<evidence type="ECO:0000313" key="10">
    <source>
        <dbReference type="EMBL" id="KAB5556543.1"/>
    </source>
</evidence>
<dbReference type="AlphaFoldDB" id="A0A5N5MQ64"/>
<comment type="subunit">
    <text evidence="2">Homodimer.</text>
</comment>
<organism evidence="10 11">
    <name type="scientific">Salix brachista</name>
    <dbReference type="NCBI Taxonomy" id="2182728"/>
    <lineage>
        <taxon>Eukaryota</taxon>
        <taxon>Viridiplantae</taxon>
        <taxon>Streptophyta</taxon>
        <taxon>Embryophyta</taxon>
        <taxon>Tracheophyta</taxon>
        <taxon>Spermatophyta</taxon>
        <taxon>Magnoliopsida</taxon>
        <taxon>eudicotyledons</taxon>
        <taxon>Gunneridae</taxon>
        <taxon>Pentapetalae</taxon>
        <taxon>rosids</taxon>
        <taxon>fabids</taxon>
        <taxon>Malpighiales</taxon>
        <taxon>Salicaceae</taxon>
        <taxon>Saliceae</taxon>
        <taxon>Salix</taxon>
    </lineage>
</organism>
<evidence type="ECO:0000259" key="9">
    <source>
        <dbReference type="Pfam" id="PF00561"/>
    </source>
</evidence>
<comment type="caution">
    <text evidence="10">The sequence shown here is derived from an EMBL/GenBank/DDBJ whole genome shotgun (WGS) entry which is preliminary data.</text>
</comment>
<dbReference type="FunFam" id="3.40.50.1820:FF:000161">
    <property type="entry name" value="Epoxide hydrolase"/>
    <property type="match status" value="1"/>
</dbReference>
<evidence type="ECO:0000256" key="8">
    <source>
        <dbReference type="ARBA" id="ARBA00093212"/>
    </source>
</evidence>
<comment type="catalytic activity">
    <reaction evidence="8">
        <text>(24S)-24,25-epoxycucurbitadienol + H2O = (24R)-24,25-dihydroxycucurbitadienol</text>
        <dbReference type="Rhea" id="RHEA:81855"/>
        <dbReference type="ChEBI" id="CHEBI:15377"/>
        <dbReference type="ChEBI" id="CHEBI:229949"/>
        <dbReference type="ChEBI" id="CHEBI:229950"/>
    </reaction>
    <physiologicalReaction direction="left-to-right" evidence="8">
        <dbReference type="Rhea" id="RHEA:81856"/>
    </physiologicalReaction>
</comment>
<keyword evidence="11" id="KW-1185">Reference proteome</keyword>
<dbReference type="EMBL" id="VDCV01000005">
    <property type="protein sequence ID" value="KAB5556543.1"/>
    <property type="molecule type" value="Genomic_DNA"/>
</dbReference>
<comment type="catalytic activity">
    <reaction evidence="6">
        <text>an epoxide + H2O = an ethanediol</text>
        <dbReference type="Rhea" id="RHEA:19037"/>
        <dbReference type="ChEBI" id="CHEBI:15377"/>
        <dbReference type="ChEBI" id="CHEBI:32955"/>
        <dbReference type="ChEBI" id="CHEBI:140594"/>
        <dbReference type="EC" id="3.3.2.10"/>
    </reaction>
    <physiologicalReaction direction="left-to-right" evidence="6">
        <dbReference type="Rhea" id="RHEA:19038"/>
    </physiologicalReaction>
</comment>
<dbReference type="PANTHER" id="PTHR43329">
    <property type="entry name" value="EPOXIDE HYDROLASE"/>
    <property type="match status" value="1"/>
</dbReference>
<protein>
    <recommendedName>
        <fullName evidence="3">soluble epoxide hydrolase</fullName>
        <ecNumber evidence="3">3.3.2.10</ecNumber>
    </recommendedName>
</protein>
<accession>A0A5N5MQ64</accession>
<gene>
    <name evidence="10" type="ORF">DKX38_007452</name>
</gene>
<evidence type="ECO:0000256" key="6">
    <source>
        <dbReference type="ARBA" id="ARBA00051067"/>
    </source>
</evidence>
<dbReference type="InterPro" id="IPR029058">
    <property type="entry name" value="AB_hydrolase_fold"/>
</dbReference>